<feature type="compositionally biased region" description="Polar residues" evidence="9">
    <location>
        <begin position="194"/>
        <end position="212"/>
    </location>
</feature>
<evidence type="ECO:0000256" key="8">
    <source>
        <dbReference type="ARBA" id="ARBA00048679"/>
    </source>
</evidence>
<evidence type="ECO:0000313" key="10">
    <source>
        <dbReference type="EMBL" id="ETO32093.1"/>
    </source>
</evidence>
<dbReference type="OrthoDB" id="193931at2759"/>
<dbReference type="EC" id="2.7.11.1" evidence="1"/>
<name>X6P1S8_RETFI</name>
<comment type="caution">
    <text evidence="10">The sequence shown here is derived from an EMBL/GenBank/DDBJ whole genome shotgun (WGS) entry which is preliminary data.</text>
</comment>
<keyword evidence="3" id="KW-0808">Transferase</keyword>
<feature type="region of interest" description="Disordered" evidence="9">
    <location>
        <begin position="111"/>
        <end position="164"/>
    </location>
</feature>
<organism evidence="10 11">
    <name type="scientific">Reticulomyxa filosa</name>
    <dbReference type="NCBI Taxonomy" id="46433"/>
    <lineage>
        <taxon>Eukaryota</taxon>
        <taxon>Sar</taxon>
        <taxon>Rhizaria</taxon>
        <taxon>Retaria</taxon>
        <taxon>Foraminifera</taxon>
        <taxon>Monothalamids</taxon>
        <taxon>Reticulomyxidae</taxon>
        <taxon>Reticulomyxa</taxon>
    </lineage>
</organism>
<keyword evidence="2" id="KW-0723">Serine/threonine-protein kinase</keyword>
<feature type="compositionally biased region" description="Basic and acidic residues" evidence="9">
    <location>
        <begin position="113"/>
        <end position="131"/>
    </location>
</feature>
<dbReference type="PANTHER" id="PTHR43895:SF32">
    <property type="entry name" value="SERINE_THREONINE-PROTEIN KINASE CHK1"/>
    <property type="match status" value="1"/>
</dbReference>
<dbReference type="InterPro" id="IPR011009">
    <property type="entry name" value="Kinase-like_dom_sf"/>
</dbReference>
<protein>
    <recommendedName>
        <fullName evidence="1">non-specific serine/threonine protein kinase</fullName>
        <ecNumber evidence="1">2.7.11.1</ecNumber>
    </recommendedName>
</protein>
<dbReference type="GO" id="GO:0004674">
    <property type="term" value="F:protein serine/threonine kinase activity"/>
    <property type="evidence" value="ECO:0007669"/>
    <property type="project" value="UniProtKB-KW"/>
</dbReference>
<feature type="compositionally biased region" description="Basic and acidic residues" evidence="9">
    <location>
        <begin position="227"/>
        <end position="239"/>
    </location>
</feature>
<feature type="compositionally biased region" description="Polar residues" evidence="9">
    <location>
        <begin position="249"/>
        <end position="259"/>
    </location>
</feature>
<reference evidence="10 11" key="1">
    <citation type="journal article" date="2013" name="Curr. Biol.">
        <title>The Genome of the Foraminiferan Reticulomyxa filosa.</title>
        <authorList>
            <person name="Glockner G."/>
            <person name="Hulsmann N."/>
            <person name="Schleicher M."/>
            <person name="Noegel A.A."/>
            <person name="Eichinger L."/>
            <person name="Gallinger C."/>
            <person name="Pawlowski J."/>
            <person name="Sierra R."/>
            <person name="Euteneuer U."/>
            <person name="Pillet L."/>
            <person name="Moustafa A."/>
            <person name="Platzer M."/>
            <person name="Groth M."/>
            <person name="Szafranski K."/>
            <person name="Schliwa M."/>
        </authorList>
    </citation>
    <scope>NUCLEOTIDE SEQUENCE [LARGE SCALE GENOMIC DNA]</scope>
</reference>
<evidence type="ECO:0000256" key="3">
    <source>
        <dbReference type="ARBA" id="ARBA00022679"/>
    </source>
</evidence>
<keyword evidence="4" id="KW-0547">Nucleotide-binding</keyword>
<keyword evidence="6" id="KW-0067">ATP-binding</keyword>
<dbReference type="EMBL" id="ASPP01004492">
    <property type="protein sequence ID" value="ETO32093.1"/>
    <property type="molecule type" value="Genomic_DNA"/>
</dbReference>
<dbReference type="Gene3D" id="1.10.510.10">
    <property type="entry name" value="Transferase(Phosphotransferase) domain 1"/>
    <property type="match status" value="1"/>
</dbReference>
<dbReference type="GO" id="GO:0005524">
    <property type="term" value="F:ATP binding"/>
    <property type="evidence" value="ECO:0007669"/>
    <property type="project" value="UniProtKB-KW"/>
</dbReference>
<comment type="catalytic activity">
    <reaction evidence="7">
        <text>L-threonyl-[protein] + ATP = O-phospho-L-threonyl-[protein] + ADP + H(+)</text>
        <dbReference type="Rhea" id="RHEA:46608"/>
        <dbReference type="Rhea" id="RHEA-COMP:11060"/>
        <dbReference type="Rhea" id="RHEA-COMP:11605"/>
        <dbReference type="ChEBI" id="CHEBI:15378"/>
        <dbReference type="ChEBI" id="CHEBI:30013"/>
        <dbReference type="ChEBI" id="CHEBI:30616"/>
        <dbReference type="ChEBI" id="CHEBI:61977"/>
        <dbReference type="ChEBI" id="CHEBI:456216"/>
        <dbReference type="EC" id="2.7.11.1"/>
    </reaction>
</comment>
<dbReference type="PANTHER" id="PTHR43895">
    <property type="entry name" value="CALCIUM/CALMODULIN-DEPENDENT PROTEIN KINASE KINASE-RELATED"/>
    <property type="match status" value="1"/>
</dbReference>
<evidence type="ECO:0000256" key="9">
    <source>
        <dbReference type="SAM" id="MobiDB-lite"/>
    </source>
</evidence>
<sequence>MYMYICTYTTFFFFFQIDLPFDESNTTLLFQKICTADFHYPSTFGSDIIDLLNLIFQIDPEKRATLETIQRHSWKLTQEEHDNPLAEDEQVYMHSAAGLGDEVITPLSLNQHSLDDSYGRGVGRDEEGAHDDNDDDNDDENNEEEEEEEEENREEEQEADEEGGDIIIEEEEEDGSDSESVTLSLSQLSRFHNSRQISTHNSAVKPLHSQSAKKPAPLQILEEDEKEKEKEREKEKARVDVSNVVGGTPISTSTTSANKHTLPKRSSLRVHISEVKRAQSTVHEDSKDVISDSPSKGTTSTSSHMQTKPILLHAYIYI</sequence>
<evidence type="ECO:0000256" key="6">
    <source>
        <dbReference type="ARBA" id="ARBA00022840"/>
    </source>
</evidence>
<gene>
    <name evidence="10" type="ORF">RFI_05027</name>
</gene>
<keyword evidence="5" id="KW-0418">Kinase</keyword>
<feature type="compositionally biased region" description="Polar residues" evidence="9">
    <location>
        <begin position="292"/>
        <end position="304"/>
    </location>
</feature>
<feature type="compositionally biased region" description="Basic and acidic residues" evidence="9">
    <location>
        <begin position="271"/>
        <end position="290"/>
    </location>
</feature>
<feature type="compositionally biased region" description="Acidic residues" evidence="9">
    <location>
        <begin position="132"/>
        <end position="164"/>
    </location>
</feature>
<evidence type="ECO:0000313" key="11">
    <source>
        <dbReference type="Proteomes" id="UP000023152"/>
    </source>
</evidence>
<comment type="catalytic activity">
    <reaction evidence="8">
        <text>L-seryl-[protein] + ATP = O-phospho-L-seryl-[protein] + ADP + H(+)</text>
        <dbReference type="Rhea" id="RHEA:17989"/>
        <dbReference type="Rhea" id="RHEA-COMP:9863"/>
        <dbReference type="Rhea" id="RHEA-COMP:11604"/>
        <dbReference type="ChEBI" id="CHEBI:15378"/>
        <dbReference type="ChEBI" id="CHEBI:29999"/>
        <dbReference type="ChEBI" id="CHEBI:30616"/>
        <dbReference type="ChEBI" id="CHEBI:83421"/>
        <dbReference type="ChEBI" id="CHEBI:456216"/>
        <dbReference type="EC" id="2.7.11.1"/>
    </reaction>
</comment>
<dbReference type="Proteomes" id="UP000023152">
    <property type="component" value="Unassembled WGS sequence"/>
</dbReference>
<keyword evidence="11" id="KW-1185">Reference proteome</keyword>
<feature type="region of interest" description="Disordered" evidence="9">
    <location>
        <begin position="194"/>
        <end position="304"/>
    </location>
</feature>
<dbReference type="SUPFAM" id="SSF56112">
    <property type="entry name" value="Protein kinase-like (PK-like)"/>
    <property type="match status" value="1"/>
</dbReference>
<evidence type="ECO:0000256" key="2">
    <source>
        <dbReference type="ARBA" id="ARBA00022527"/>
    </source>
</evidence>
<evidence type="ECO:0000256" key="4">
    <source>
        <dbReference type="ARBA" id="ARBA00022741"/>
    </source>
</evidence>
<accession>X6P1S8</accession>
<proteinExistence type="predicted"/>
<dbReference type="AlphaFoldDB" id="X6P1S8"/>
<evidence type="ECO:0000256" key="1">
    <source>
        <dbReference type="ARBA" id="ARBA00012513"/>
    </source>
</evidence>
<evidence type="ECO:0000256" key="7">
    <source>
        <dbReference type="ARBA" id="ARBA00047899"/>
    </source>
</evidence>
<evidence type="ECO:0000256" key="5">
    <source>
        <dbReference type="ARBA" id="ARBA00022777"/>
    </source>
</evidence>
<dbReference type="GO" id="GO:0007165">
    <property type="term" value="P:signal transduction"/>
    <property type="evidence" value="ECO:0007669"/>
    <property type="project" value="TreeGrafter"/>
</dbReference>